<dbReference type="Proteomes" id="UP000010504">
    <property type="component" value="Unassembled WGS sequence"/>
</dbReference>
<evidence type="ECO:0000313" key="1">
    <source>
        <dbReference type="EMBL" id="ELB41858.1"/>
    </source>
</evidence>
<reference evidence="1 2" key="1">
    <citation type="submission" date="2012-12" db="EMBL/GenBank/DDBJ databases">
        <title>The Genome Sequence of Enterococcus faecium E2039.</title>
        <authorList>
            <consortium name="The Broad Institute Genome Sequencing Platform"/>
            <consortium name="The Broad Institute Genome Sequencing Center for Infectious Disease"/>
            <person name="Earl A.M."/>
            <person name="Gilmore M.S."/>
            <person name="van Schaik W."/>
            <person name="Lebreton F."/>
            <person name="Willems R.J."/>
            <person name="Walker B."/>
            <person name="Young S.K."/>
            <person name="Zeng Q."/>
            <person name="Gargeya S."/>
            <person name="Fitzgerald M."/>
            <person name="Haas B."/>
            <person name="Abouelleil A."/>
            <person name="Alvarado L."/>
            <person name="Arachchi H.M."/>
            <person name="Berlin A.M."/>
            <person name="Chapman S.B."/>
            <person name="Dewar J."/>
            <person name="Goldberg J."/>
            <person name="Griggs A."/>
            <person name="Gujja S."/>
            <person name="Hansen M."/>
            <person name="Howarth C."/>
            <person name="Imamovic A."/>
            <person name="Larimer J."/>
            <person name="McCowan C."/>
            <person name="Murphy C."/>
            <person name="Neiman D."/>
            <person name="Pearson M."/>
            <person name="Priest M."/>
            <person name="Roberts A."/>
            <person name="Saif S."/>
            <person name="Shea T."/>
            <person name="Sisk P."/>
            <person name="Sykes S."/>
            <person name="Wortman J."/>
            <person name="Nusbaum C."/>
            <person name="Birren B."/>
        </authorList>
    </citation>
    <scope>NUCLEOTIDE SEQUENCE [LARGE SCALE GENOMIC DNA]</scope>
    <source>
        <strain evidence="1 2">E2039</strain>
    </source>
</reference>
<gene>
    <name evidence="1" type="ORF">OKA_03044</name>
</gene>
<organism evidence="1 2">
    <name type="scientific">Enterococcus faecium EnGen0026</name>
    <dbReference type="NCBI Taxonomy" id="1138917"/>
    <lineage>
        <taxon>Bacteria</taxon>
        <taxon>Bacillati</taxon>
        <taxon>Bacillota</taxon>
        <taxon>Bacilli</taxon>
        <taxon>Lactobacillales</taxon>
        <taxon>Enterococcaceae</taxon>
        <taxon>Enterococcus</taxon>
    </lineage>
</organism>
<evidence type="ECO:0000313" key="2">
    <source>
        <dbReference type="Proteomes" id="UP000010504"/>
    </source>
</evidence>
<protein>
    <submittedName>
        <fullName evidence="1">Uncharacterized protein</fullName>
    </submittedName>
</protein>
<dbReference type="AlphaFoldDB" id="A0A829ACJ9"/>
<dbReference type="EMBL" id="AHXS01000003">
    <property type="protein sequence ID" value="ELB41858.1"/>
    <property type="molecule type" value="Genomic_DNA"/>
</dbReference>
<proteinExistence type="predicted"/>
<comment type="caution">
    <text evidence="1">The sequence shown here is derived from an EMBL/GenBank/DDBJ whole genome shotgun (WGS) entry which is preliminary data.</text>
</comment>
<name>A0A829ACJ9_ENTFC</name>
<accession>A0A829ACJ9</accession>
<sequence length="116" mass="13636">MTTSNILDMSYTERVDYWQSYLEEQASWGGFLKCPYPELLTTWYAERLIDGSIPASKENIQAAKRHMRDLQRQGTDDFPWIFDEEKGHRPIRYIEKNVNQLKATLVRLFCNLGSIS</sequence>